<dbReference type="Proteomes" id="UP000266272">
    <property type="component" value="Unassembled WGS sequence"/>
</dbReference>
<evidence type="ECO:0000313" key="2">
    <source>
        <dbReference type="Proteomes" id="UP000266272"/>
    </source>
</evidence>
<sequence>MGFWQGSSERQLATSTSSWQNGWALLCWDATVFSKRDPYRSAKYRTRKKWFHVHALAPEPAEEHPGARPDQAHLAICAPLESFSSPFFICWAAQIPQGLVVLLPFAPARPVAEAFRRRIRTARLFFSGALASSAPQRAARIALARCRAISEFVCRFRRPARQNPPPGGLGQG</sequence>
<dbReference type="EMBL" id="PXOA01000006">
    <property type="protein sequence ID" value="RFU82126.1"/>
    <property type="molecule type" value="Genomic_DNA"/>
</dbReference>
<organism evidence="1 2">
    <name type="scientific">Trichoderma arundinaceum</name>
    <dbReference type="NCBI Taxonomy" id="490622"/>
    <lineage>
        <taxon>Eukaryota</taxon>
        <taxon>Fungi</taxon>
        <taxon>Dikarya</taxon>
        <taxon>Ascomycota</taxon>
        <taxon>Pezizomycotina</taxon>
        <taxon>Sordariomycetes</taxon>
        <taxon>Hypocreomycetidae</taxon>
        <taxon>Hypocreales</taxon>
        <taxon>Hypocreaceae</taxon>
        <taxon>Trichoderma</taxon>
    </lineage>
</organism>
<proteinExistence type="predicted"/>
<comment type="caution">
    <text evidence="1">The sequence shown here is derived from an EMBL/GenBank/DDBJ whole genome shotgun (WGS) entry which is preliminary data.</text>
</comment>
<accession>A0A395P1A5</accession>
<dbReference type="AlphaFoldDB" id="A0A395P1A5"/>
<name>A0A395P1A5_TRIAR</name>
<keyword evidence="2" id="KW-1185">Reference proteome</keyword>
<protein>
    <submittedName>
        <fullName evidence="1">Uncharacterized protein</fullName>
    </submittedName>
</protein>
<reference evidence="1 2" key="1">
    <citation type="journal article" date="2018" name="PLoS Pathog.">
        <title>Evolution of structural diversity of trichothecenes, a family of toxins produced by plant pathogenic and entomopathogenic fungi.</title>
        <authorList>
            <person name="Proctor R.H."/>
            <person name="McCormick S.P."/>
            <person name="Kim H.S."/>
            <person name="Cardoza R.E."/>
            <person name="Stanley A.M."/>
            <person name="Lindo L."/>
            <person name="Kelly A."/>
            <person name="Brown D.W."/>
            <person name="Lee T."/>
            <person name="Vaughan M.M."/>
            <person name="Alexander N.J."/>
            <person name="Busman M."/>
            <person name="Gutierrez S."/>
        </authorList>
    </citation>
    <scope>NUCLEOTIDE SEQUENCE [LARGE SCALE GENOMIC DNA]</scope>
    <source>
        <strain evidence="1 2">IBT 40837</strain>
    </source>
</reference>
<evidence type="ECO:0000313" key="1">
    <source>
        <dbReference type="EMBL" id="RFU82126.1"/>
    </source>
</evidence>
<gene>
    <name evidence="1" type="ORF">TARUN_68</name>
</gene>